<organism evidence="1 2">
    <name type="scientific">Parasphingopyxis marina</name>
    <dbReference type="NCBI Taxonomy" id="2761622"/>
    <lineage>
        <taxon>Bacteria</taxon>
        <taxon>Pseudomonadati</taxon>
        <taxon>Pseudomonadota</taxon>
        <taxon>Alphaproteobacteria</taxon>
        <taxon>Sphingomonadales</taxon>
        <taxon>Sphingomonadaceae</taxon>
        <taxon>Parasphingopyxis</taxon>
    </lineage>
</organism>
<dbReference type="PANTHER" id="PTHR34598:SF3">
    <property type="entry name" value="OXIDOREDUCTASE AN1597"/>
    <property type="match status" value="1"/>
</dbReference>
<name>A0A842HWU6_9SPHN</name>
<evidence type="ECO:0000313" key="2">
    <source>
        <dbReference type="Proteomes" id="UP000564378"/>
    </source>
</evidence>
<gene>
    <name evidence="1" type="ORF">H6P80_13370</name>
</gene>
<accession>A0A842HWU6</accession>
<evidence type="ECO:0008006" key="3">
    <source>
        <dbReference type="Google" id="ProtNLM"/>
    </source>
</evidence>
<proteinExistence type="predicted"/>
<dbReference type="InterPro" id="IPR044053">
    <property type="entry name" value="AsaB-like"/>
</dbReference>
<protein>
    <recommendedName>
        <fullName evidence="3">Methyltransferase</fullName>
    </recommendedName>
</protein>
<dbReference type="Proteomes" id="UP000564378">
    <property type="component" value="Unassembled WGS sequence"/>
</dbReference>
<dbReference type="EMBL" id="JACJVJ010000002">
    <property type="protein sequence ID" value="MBC2778608.1"/>
    <property type="molecule type" value="Genomic_DNA"/>
</dbReference>
<keyword evidence="2" id="KW-1185">Reference proteome</keyword>
<dbReference type="PANTHER" id="PTHR34598">
    <property type="entry name" value="BLL6449 PROTEIN"/>
    <property type="match status" value="1"/>
</dbReference>
<reference evidence="1 2" key="1">
    <citation type="submission" date="2020-08" db="EMBL/GenBank/DDBJ databases">
        <title>Draft genome sequence of Parasphingopyxis sp. GrpM-11.</title>
        <authorList>
            <person name="Oh J."/>
            <person name="Roh D.-H."/>
        </authorList>
    </citation>
    <scope>NUCLEOTIDE SEQUENCE [LARGE SCALE GENOMIC DNA]</scope>
    <source>
        <strain evidence="1 2">GrpM-11</strain>
    </source>
</reference>
<comment type="caution">
    <text evidence="1">The sequence shown here is derived from an EMBL/GenBank/DDBJ whole genome shotgun (WGS) entry which is preliminary data.</text>
</comment>
<evidence type="ECO:0000313" key="1">
    <source>
        <dbReference type="EMBL" id="MBC2778608.1"/>
    </source>
</evidence>
<dbReference type="AlphaFoldDB" id="A0A842HWU6"/>
<sequence length="281" mass="31599">MATAVEKTRTIEADVNYVAAMDSMPYFYAKDHERDNLDLETHRVSIIDTRDAEDRPQIERDGFELVDHESAVGDFNDPEEVAETYTAEIEKLIREKMGADHVVVTKGGVLRFSQKTPRPDLVNSMPAGFAHIDYSRASFDEFAVRHLADHPDKDALLAGGYAAYNIWRVLSPPPQDMPLTVCAAPSMADSDRLEGEARIDGPGMTEADEIRFGSSLIKANPEHRWYWFSNMTPGEALLFKAFDSDLDRVQGCPHTAFENPDPDANPRASIETRAYVYWKAR</sequence>
<dbReference type="NCBIfam" id="NF041278">
    <property type="entry name" value="CmcJ_NvfI_EfuI"/>
    <property type="match status" value="1"/>
</dbReference>
<dbReference type="RefSeq" id="WP_185801852.1">
    <property type="nucleotide sequence ID" value="NZ_JACJVJ010000002.1"/>
</dbReference>
<dbReference type="GO" id="GO:0016491">
    <property type="term" value="F:oxidoreductase activity"/>
    <property type="evidence" value="ECO:0007669"/>
    <property type="project" value="InterPro"/>
</dbReference>